<dbReference type="AlphaFoldDB" id="A0A174TYN5"/>
<dbReference type="InterPro" id="IPR031705">
    <property type="entry name" value="Glyco_hydro_36_C"/>
</dbReference>
<dbReference type="InterPro" id="IPR013780">
    <property type="entry name" value="Glyco_hydro_b"/>
</dbReference>
<gene>
    <name evidence="2" type="ORF">ERS852511_04488</name>
</gene>
<organism evidence="2 3">
    <name type="scientific">Bacteroides thetaiotaomicron</name>
    <dbReference type="NCBI Taxonomy" id="818"/>
    <lineage>
        <taxon>Bacteria</taxon>
        <taxon>Pseudomonadati</taxon>
        <taxon>Bacteroidota</taxon>
        <taxon>Bacteroidia</taxon>
        <taxon>Bacteroidales</taxon>
        <taxon>Bacteroidaceae</taxon>
        <taxon>Bacteroides</taxon>
    </lineage>
</organism>
<accession>A0A174TYN5</accession>
<proteinExistence type="predicted"/>
<dbReference type="Gene3D" id="2.60.40.1180">
    <property type="entry name" value="Golgi alpha-mannosidase II"/>
    <property type="match status" value="1"/>
</dbReference>
<evidence type="ECO:0000313" key="2">
    <source>
        <dbReference type="EMBL" id="CUQ14166.1"/>
    </source>
</evidence>
<name>A0A174TYN5_BACT4</name>
<evidence type="ECO:0000313" key="3">
    <source>
        <dbReference type="Proteomes" id="UP000095576"/>
    </source>
</evidence>
<feature type="domain" description="Glycosyl hydrolase family 36 C-terminal" evidence="1">
    <location>
        <begin position="51"/>
        <end position="137"/>
    </location>
</feature>
<protein>
    <submittedName>
        <fullName evidence="2">Alpha-galactosidase</fullName>
    </submittedName>
</protein>
<dbReference type="EMBL" id="CZAP01000025">
    <property type="protein sequence ID" value="CUQ14166.1"/>
    <property type="molecule type" value="Genomic_DNA"/>
</dbReference>
<dbReference type="Proteomes" id="UP000095576">
    <property type="component" value="Unassembled WGS sequence"/>
</dbReference>
<evidence type="ECO:0000259" key="1">
    <source>
        <dbReference type="Pfam" id="PF16874"/>
    </source>
</evidence>
<sequence>MLYFTFTSIGFLIIYRVLMVDFLSILITTILNRLCWKGICTDWYLPSGNHTSTQYVGKDKKGAVVFAFDIYPRYGEKLLPVRLQGLDAGRQYRVKEINLMPGANSSLQGNGELFSGEYLMTVGLNIFTGQRLNSRVIEVVAE</sequence>
<reference evidence="2 3" key="1">
    <citation type="submission" date="2015-09" db="EMBL/GenBank/DDBJ databases">
        <authorList>
            <consortium name="Pathogen Informatics"/>
        </authorList>
    </citation>
    <scope>NUCLEOTIDE SEQUENCE [LARGE SCALE GENOMIC DNA]</scope>
    <source>
        <strain evidence="2 3">2789STDY5834899</strain>
    </source>
</reference>
<dbReference type="Pfam" id="PF16874">
    <property type="entry name" value="Glyco_hydro_36C"/>
    <property type="match status" value="1"/>
</dbReference>